<dbReference type="EMBL" id="CM043779">
    <property type="protein sequence ID" value="KAI4837418.1"/>
    <property type="molecule type" value="Genomic_DNA"/>
</dbReference>
<gene>
    <name evidence="1" type="ORF">MKS88_003892</name>
</gene>
<comment type="caution">
    <text evidence="1">The sequence shown here is derived from an EMBL/GenBank/DDBJ whole genome shotgun (WGS) entry which is preliminary data.</text>
</comment>
<organism evidence="1 2">
    <name type="scientific">Plasmodium brasilianum</name>
    <dbReference type="NCBI Taxonomy" id="5824"/>
    <lineage>
        <taxon>Eukaryota</taxon>
        <taxon>Sar</taxon>
        <taxon>Alveolata</taxon>
        <taxon>Apicomplexa</taxon>
        <taxon>Aconoidasida</taxon>
        <taxon>Haemosporida</taxon>
        <taxon>Plasmodiidae</taxon>
        <taxon>Plasmodium</taxon>
        <taxon>Plasmodium (Plasmodium)</taxon>
    </lineage>
</organism>
<proteinExistence type="predicted"/>
<evidence type="ECO:0000313" key="2">
    <source>
        <dbReference type="Proteomes" id="UP001056978"/>
    </source>
</evidence>
<sequence>MNTSAQAKCPILERYITPVFLGLPFYLRLCQCLIRYNNEGERIHIYNMMKYMSGIAIVICTSFNWEYFGLDVYTSKIILICAYVVGSTYMYIWDLYCDWGLLKEYNYLLRKSNNLMYPPHYYYLAGFLNLVILKREEEKKIKKVEKKMKKVEKKMKKKIDYSQMRDTFRIFRLTWAITIMPVTIFENKEINTFLITFFLMFIEVLRRSIWMCFRLENEHVTNASRYRAILWVPKVSKTKKF</sequence>
<dbReference type="Proteomes" id="UP001056978">
    <property type="component" value="Chromosome 11"/>
</dbReference>
<accession>A0ACB9Y7K8</accession>
<keyword evidence="2" id="KW-1185">Reference proteome</keyword>
<name>A0ACB9Y7K8_PLABR</name>
<protein>
    <submittedName>
        <fullName evidence="1">Uncharacterized protein</fullName>
    </submittedName>
</protein>
<reference evidence="1" key="1">
    <citation type="submission" date="2022-06" db="EMBL/GenBank/DDBJ databases">
        <title>The First Complete Genome of the Simian Malaria Parasite Plasmodium brasilianum.</title>
        <authorList>
            <person name="Bajic M."/>
            <person name="Ravishankar S."/>
        </authorList>
    </citation>
    <scope>NUCLEOTIDE SEQUENCE</scope>
    <source>
        <strain evidence="1">Bolivian I</strain>
    </source>
</reference>
<evidence type="ECO:0000313" key="1">
    <source>
        <dbReference type="EMBL" id="KAI4837418.1"/>
    </source>
</evidence>